<feature type="transmembrane region" description="Helical" evidence="1">
    <location>
        <begin position="6"/>
        <end position="26"/>
    </location>
</feature>
<evidence type="ECO:0000313" key="2">
    <source>
        <dbReference type="EMBL" id="KAK7452189.1"/>
    </source>
</evidence>
<keyword evidence="1" id="KW-1133">Transmembrane helix</keyword>
<dbReference type="Pfam" id="PF06966">
    <property type="entry name" value="DUF1295"/>
    <property type="match status" value="1"/>
</dbReference>
<dbReference type="Gene3D" id="1.20.120.1630">
    <property type="match status" value="1"/>
</dbReference>
<organism evidence="2 3">
    <name type="scientific">Marasmiellus scandens</name>
    <dbReference type="NCBI Taxonomy" id="2682957"/>
    <lineage>
        <taxon>Eukaryota</taxon>
        <taxon>Fungi</taxon>
        <taxon>Dikarya</taxon>
        <taxon>Basidiomycota</taxon>
        <taxon>Agaricomycotina</taxon>
        <taxon>Agaricomycetes</taxon>
        <taxon>Agaricomycetidae</taxon>
        <taxon>Agaricales</taxon>
        <taxon>Marasmiineae</taxon>
        <taxon>Omphalotaceae</taxon>
        <taxon>Marasmiellus</taxon>
    </lineage>
</organism>
<feature type="transmembrane region" description="Helical" evidence="1">
    <location>
        <begin position="155"/>
        <end position="173"/>
    </location>
</feature>
<accession>A0ABR1J7K3</accession>
<dbReference type="PANTHER" id="PTHR32251">
    <property type="entry name" value="3-OXO-5-ALPHA-STEROID 4-DEHYDROGENASE"/>
    <property type="match status" value="1"/>
</dbReference>
<keyword evidence="1" id="KW-0472">Membrane</keyword>
<feature type="transmembrane region" description="Helical" evidence="1">
    <location>
        <begin position="118"/>
        <end position="143"/>
    </location>
</feature>
<keyword evidence="1" id="KW-0812">Transmembrane</keyword>
<gene>
    <name evidence="2" type="ORF">VKT23_012292</name>
</gene>
<evidence type="ECO:0000313" key="3">
    <source>
        <dbReference type="Proteomes" id="UP001498398"/>
    </source>
</evidence>
<sequence>MAILSKLLPPLATSFGVQSLFALIFVPQQNDKFYDFGGAVGYLSTAFVSLYYPTIRASISAGQLLPLPPLSSFAPRQLLLTAALGIWTTRLGTFLFQRALKSGGDSRFDEIKRQPRKFTYYWMAQATWTFLVGLPVYLCNVVPPSAHPPLGPRDYAAFGLFAASFIFEVVADYQKSSWRRAKEAKQHDEKFITSGLWGISRHPNYVGEVGIWTGIWALSTAVLQTRHFPRGTVGLAAASPLFTYYILTRLSGVPPLEKAGDKKFGDDPNWWKYKRTVPVFFPWGSKN</sequence>
<dbReference type="InterPro" id="IPR010721">
    <property type="entry name" value="UstE-like"/>
</dbReference>
<dbReference type="PANTHER" id="PTHR32251:SF17">
    <property type="entry name" value="STEROID 5-ALPHA REDUCTASE C-TERMINAL DOMAIN-CONTAINING PROTEIN"/>
    <property type="match status" value="1"/>
</dbReference>
<proteinExistence type="predicted"/>
<dbReference type="PROSITE" id="PS50244">
    <property type="entry name" value="S5A_REDUCTASE"/>
    <property type="match status" value="1"/>
</dbReference>
<evidence type="ECO:0000256" key="1">
    <source>
        <dbReference type="SAM" id="Phobius"/>
    </source>
</evidence>
<keyword evidence="3" id="KW-1185">Reference proteome</keyword>
<evidence type="ECO:0008006" key="4">
    <source>
        <dbReference type="Google" id="ProtNLM"/>
    </source>
</evidence>
<reference evidence="2 3" key="1">
    <citation type="submission" date="2024-01" db="EMBL/GenBank/DDBJ databases">
        <title>A draft genome for the cacao thread blight pathogen Marasmiellus scandens.</title>
        <authorList>
            <person name="Baruah I.K."/>
            <person name="Leung J."/>
            <person name="Bukari Y."/>
            <person name="Amoako-Attah I."/>
            <person name="Meinhardt L.W."/>
            <person name="Bailey B.A."/>
            <person name="Cohen S.P."/>
        </authorList>
    </citation>
    <scope>NUCLEOTIDE SEQUENCE [LARGE SCALE GENOMIC DNA]</scope>
    <source>
        <strain evidence="2 3">GH-19</strain>
    </source>
</reference>
<comment type="caution">
    <text evidence="2">The sequence shown here is derived from an EMBL/GenBank/DDBJ whole genome shotgun (WGS) entry which is preliminary data.</text>
</comment>
<dbReference type="Proteomes" id="UP001498398">
    <property type="component" value="Unassembled WGS sequence"/>
</dbReference>
<protein>
    <recommendedName>
        <fullName evidence="4">Steroid 5-alpha reductase C-terminal domain-containing protein</fullName>
    </recommendedName>
</protein>
<dbReference type="EMBL" id="JBANRG010000029">
    <property type="protein sequence ID" value="KAK7452189.1"/>
    <property type="molecule type" value="Genomic_DNA"/>
</dbReference>
<name>A0ABR1J7K3_9AGAR</name>
<feature type="transmembrane region" description="Helical" evidence="1">
    <location>
        <begin position="33"/>
        <end position="53"/>
    </location>
</feature>